<dbReference type="Pfam" id="PF01300">
    <property type="entry name" value="Sua5_yciO_yrdC"/>
    <property type="match status" value="1"/>
</dbReference>
<dbReference type="SUPFAM" id="SSF55821">
    <property type="entry name" value="YrdC/RibB"/>
    <property type="match status" value="1"/>
</dbReference>
<comment type="pathway">
    <text evidence="1">Protein modification; [NiFe] hydrogenase maturation.</text>
</comment>
<comment type="catalytic activity">
    <reaction evidence="7">
        <text>C-terminal L-cysteinyl-[HypE protein] + carbamoyl phosphate + ATP + H2O = C-terminal S-carboxamide-L-cysteinyl-[HypE protein] + AMP + phosphate + diphosphate + H(+)</text>
        <dbReference type="Rhea" id="RHEA:55636"/>
        <dbReference type="Rhea" id="RHEA-COMP:14247"/>
        <dbReference type="Rhea" id="RHEA-COMP:14392"/>
        <dbReference type="ChEBI" id="CHEBI:15377"/>
        <dbReference type="ChEBI" id="CHEBI:15378"/>
        <dbReference type="ChEBI" id="CHEBI:30616"/>
        <dbReference type="ChEBI" id="CHEBI:33019"/>
        <dbReference type="ChEBI" id="CHEBI:43474"/>
        <dbReference type="ChEBI" id="CHEBI:58228"/>
        <dbReference type="ChEBI" id="CHEBI:76913"/>
        <dbReference type="ChEBI" id="CHEBI:139126"/>
        <dbReference type="ChEBI" id="CHEBI:456215"/>
    </reaction>
</comment>
<evidence type="ECO:0000256" key="5">
    <source>
        <dbReference type="ARBA" id="ARBA00022771"/>
    </source>
</evidence>
<dbReference type="Pfam" id="PF00708">
    <property type="entry name" value="Acylphosphatase"/>
    <property type="match status" value="1"/>
</dbReference>
<dbReference type="EMBL" id="JAPDOD010000039">
    <property type="protein sequence ID" value="MDA0164882.1"/>
    <property type="molecule type" value="Genomic_DNA"/>
</dbReference>
<dbReference type="Proteomes" id="UP001149140">
    <property type="component" value="Unassembled WGS sequence"/>
</dbReference>
<sequence>MRVRARVSGVVQGVGFRPFVFGLASELELTGFVFNDASGVVVEVEGPQVDAFLLRLRSEAPPLASVESVSSVVVPEEGARSFEIRASPRGGAPDAPISVDTATCDACLAELFDPLDRRYRYPFINCTDCGPRFTIVTGVPYDRPWTTMASFVMCAACQAEYDDPRDRRFHAQPNACPECGPRVTLTEDAGAEAGGAGAADDVLAAAARALRGGAILAVRGIGGFHLACRADDEAAVARLRARKHREERPFALMARDAAMAATLVALEPAPSPPETAPSSPATALTSRARPIVIAPRLPGAAVAPSVAPRTPELGVMLPYSPLHHLLLADVGVPLVMTSGNVSDEPIAFENDDALERLAGIADVFLLHDRPIHTRVDDSVLRGGRIVRRSRGYVPATLPVAPAPPLLAVGAELKSTFALARDGRAWVSHHIGDLGNYETLRSFTDGVAHFERLFAVTPELVACDLHPEYLSTKYALDLDLPTDGVQHHHAHLAACLAEHGVERAAGAIYDGTGYGTDGTVWGGELLRGDLTSFTRLGHLWPVRMPGGEAAIRAPWRMACAWLLEIGHDVPEEWSRVAQLVRSGLNSPLTSSMGRLFDAVAALCGLRDTVTYEGQAAIELEARADRHETAAYPLDTTCTQPVYRGRTPVYDLDARLVLDARPTVAAVVEDVERGVDVALVSARFHNAVANATAAALRDEPVIVLSGGVFQNELLLARTLELLPRALTPRQLPVNDGAIAYGQAAIAARRAQSRTR</sequence>
<dbReference type="SUPFAM" id="SSF54975">
    <property type="entry name" value="Acylphosphatase/BLUF domain-like"/>
    <property type="match status" value="1"/>
</dbReference>
<dbReference type="GO" id="GO:0003998">
    <property type="term" value="F:acylphosphatase activity"/>
    <property type="evidence" value="ECO:0007669"/>
    <property type="project" value="UniProtKB-EC"/>
</dbReference>
<dbReference type="InterPro" id="IPR017968">
    <property type="entry name" value="Acylphosphatase_CS"/>
</dbReference>
<feature type="domain" description="YrdC-like" evidence="11">
    <location>
        <begin position="200"/>
        <end position="391"/>
    </location>
</feature>
<dbReference type="InterPro" id="IPR041440">
    <property type="entry name" value="HypF_C"/>
</dbReference>
<dbReference type="Gene3D" id="3.90.870.50">
    <property type="match status" value="1"/>
</dbReference>
<keyword evidence="13" id="KW-1185">Reference proteome</keyword>
<dbReference type="GO" id="GO:0016874">
    <property type="term" value="F:ligase activity"/>
    <property type="evidence" value="ECO:0007669"/>
    <property type="project" value="UniProtKB-UniRule"/>
</dbReference>
<proteinExistence type="inferred from homology"/>
<accession>A0A9X3S4W2</accession>
<dbReference type="Pfam" id="PF07503">
    <property type="entry name" value="zf-HYPF"/>
    <property type="match status" value="2"/>
</dbReference>
<comment type="catalytic activity">
    <reaction evidence="9">
        <text>an acyl phosphate + H2O = a carboxylate + phosphate + H(+)</text>
        <dbReference type="Rhea" id="RHEA:14965"/>
        <dbReference type="ChEBI" id="CHEBI:15377"/>
        <dbReference type="ChEBI" id="CHEBI:15378"/>
        <dbReference type="ChEBI" id="CHEBI:29067"/>
        <dbReference type="ChEBI" id="CHEBI:43474"/>
        <dbReference type="ChEBI" id="CHEBI:59918"/>
        <dbReference type="EC" id="3.6.1.7"/>
    </reaction>
</comment>
<dbReference type="GO" id="GO:0003725">
    <property type="term" value="F:double-stranded RNA binding"/>
    <property type="evidence" value="ECO:0007669"/>
    <property type="project" value="InterPro"/>
</dbReference>
<evidence type="ECO:0000256" key="2">
    <source>
        <dbReference type="ARBA" id="ARBA00008097"/>
    </source>
</evidence>
<evidence type="ECO:0000256" key="4">
    <source>
        <dbReference type="ARBA" id="ARBA00022723"/>
    </source>
</evidence>
<feature type="active site" evidence="9">
    <location>
        <position position="35"/>
    </location>
</feature>
<dbReference type="InterPro" id="IPR043129">
    <property type="entry name" value="ATPase_NBD"/>
</dbReference>
<reference evidence="12" key="1">
    <citation type="submission" date="2022-10" db="EMBL/GenBank/DDBJ databases">
        <title>The WGS of Solirubrobacter ginsenosidimutans DSM 21036.</title>
        <authorList>
            <person name="Jiang Z."/>
        </authorList>
    </citation>
    <scope>NUCLEOTIDE SEQUENCE</scope>
    <source>
        <strain evidence="12">DSM 21036</strain>
    </source>
</reference>
<dbReference type="PROSITE" id="PS51160">
    <property type="entry name" value="ACYLPHOSPHATASE_3"/>
    <property type="match status" value="1"/>
</dbReference>
<dbReference type="GO" id="GO:0016743">
    <property type="term" value="F:carboxyl- or carbamoyltransferase activity"/>
    <property type="evidence" value="ECO:0007669"/>
    <property type="project" value="UniProtKB-UniRule"/>
</dbReference>
<dbReference type="PROSITE" id="PS00150">
    <property type="entry name" value="ACYLPHOSPHATASE_1"/>
    <property type="match status" value="1"/>
</dbReference>
<dbReference type="NCBIfam" id="TIGR00143">
    <property type="entry name" value="hypF"/>
    <property type="match status" value="1"/>
</dbReference>
<dbReference type="InterPro" id="IPR004421">
    <property type="entry name" value="Carbamoyltransferase_HypF"/>
</dbReference>
<keyword evidence="5" id="KW-0863">Zinc-finger</keyword>
<keyword evidence="3 12" id="KW-0436">Ligase</keyword>
<evidence type="ECO:0000256" key="7">
    <source>
        <dbReference type="ARBA" id="ARBA00048220"/>
    </source>
</evidence>
<evidence type="ECO:0000256" key="3">
    <source>
        <dbReference type="ARBA" id="ARBA00022598"/>
    </source>
</evidence>
<comment type="caution">
    <text evidence="12">The sequence shown here is derived from an EMBL/GenBank/DDBJ whole genome shotgun (WGS) entry which is preliminary data.</text>
</comment>
<keyword evidence="9" id="KW-0378">Hydrolase</keyword>
<dbReference type="InterPro" id="IPR001792">
    <property type="entry name" value="Acylphosphatase-like_dom"/>
</dbReference>
<dbReference type="PANTHER" id="PTHR42959">
    <property type="entry name" value="CARBAMOYLTRANSFERASE"/>
    <property type="match status" value="1"/>
</dbReference>
<feature type="active site" evidence="9">
    <location>
        <position position="17"/>
    </location>
</feature>
<evidence type="ECO:0000256" key="9">
    <source>
        <dbReference type="PROSITE-ProRule" id="PRU00520"/>
    </source>
</evidence>
<evidence type="ECO:0000256" key="6">
    <source>
        <dbReference type="ARBA" id="ARBA00022833"/>
    </source>
</evidence>
<dbReference type="InterPro" id="IPR017945">
    <property type="entry name" value="DHBP_synth_RibB-like_a/b_dom"/>
</dbReference>
<gene>
    <name evidence="12" type="primary">hypF</name>
    <name evidence="12" type="ORF">OM076_31725</name>
</gene>
<dbReference type="Pfam" id="PF22521">
    <property type="entry name" value="HypF_C_2"/>
    <property type="match status" value="1"/>
</dbReference>
<organism evidence="12 13">
    <name type="scientific">Solirubrobacter ginsenosidimutans</name>
    <dbReference type="NCBI Taxonomy" id="490573"/>
    <lineage>
        <taxon>Bacteria</taxon>
        <taxon>Bacillati</taxon>
        <taxon>Actinomycetota</taxon>
        <taxon>Thermoleophilia</taxon>
        <taxon>Solirubrobacterales</taxon>
        <taxon>Solirubrobacteraceae</taxon>
        <taxon>Solirubrobacter</taxon>
    </lineage>
</organism>
<name>A0A9X3S4W2_9ACTN</name>
<dbReference type="RefSeq" id="WP_270044135.1">
    <property type="nucleotide sequence ID" value="NZ_JAPDOD010000039.1"/>
</dbReference>
<dbReference type="InterPro" id="IPR055128">
    <property type="entry name" value="HypF_C_2"/>
</dbReference>
<dbReference type="InterPro" id="IPR036046">
    <property type="entry name" value="Acylphosphatase-like_dom_sf"/>
</dbReference>
<evidence type="ECO:0000259" key="10">
    <source>
        <dbReference type="PROSITE" id="PS51160"/>
    </source>
</evidence>
<dbReference type="AlphaFoldDB" id="A0A9X3S4W2"/>
<dbReference type="Gene3D" id="3.30.420.40">
    <property type="match status" value="1"/>
</dbReference>
<dbReference type="Gene3D" id="3.30.420.360">
    <property type="match status" value="1"/>
</dbReference>
<dbReference type="PROSITE" id="PS51163">
    <property type="entry name" value="YRDC"/>
    <property type="match status" value="1"/>
</dbReference>
<dbReference type="PIRSF" id="PIRSF006256">
    <property type="entry name" value="CMPcnvr_hdrg_mat"/>
    <property type="match status" value="1"/>
</dbReference>
<dbReference type="InterPro" id="IPR006070">
    <property type="entry name" value="Sua5-like_dom"/>
</dbReference>
<evidence type="ECO:0000313" key="12">
    <source>
        <dbReference type="EMBL" id="MDA0164882.1"/>
    </source>
</evidence>
<dbReference type="InterPro" id="IPR011125">
    <property type="entry name" value="Znf_HypF"/>
</dbReference>
<comment type="similarity">
    <text evidence="2 8">Belongs to the carbamoyltransferase HypF family.</text>
</comment>
<evidence type="ECO:0000313" key="13">
    <source>
        <dbReference type="Proteomes" id="UP001149140"/>
    </source>
</evidence>
<dbReference type="SUPFAM" id="SSF53067">
    <property type="entry name" value="Actin-like ATPase domain"/>
    <property type="match status" value="1"/>
</dbReference>
<dbReference type="PANTHER" id="PTHR42959:SF1">
    <property type="entry name" value="CARBAMOYLTRANSFERASE HYPF"/>
    <property type="match status" value="1"/>
</dbReference>
<evidence type="ECO:0000256" key="8">
    <source>
        <dbReference type="PIRNR" id="PIRNR006256"/>
    </source>
</evidence>
<dbReference type="Gene3D" id="3.30.110.120">
    <property type="match status" value="1"/>
</dbReference>
<dbReference type="EC" id="6.2.-.-" evidence="8"/>
<protein>
    <recommendedName>
        <fullName evidence="8">Carbamoyltransferase</fullName>
        <ecNumber evidence="8">6.2.-.-</ecNumber>
    </recommendedName>
</protein>
<dbReference type="Pfam" id="PF17788">
    <property type="entry name" value="HypF_C"/>
    <property type="match status" value="1"/>
</dbReference>
<evidence type="ECO:0000259" key="11">
    <source>
        <dbReference type="PROSITE" id="PS51163"/>
    </source>
</evidence>
<keyword evidence="4" id="KW-0479">Metal-binding</keyword>
<dbReference type="GO" id="GO:0008270">
    <property type="term" value="F:zinc ion binding"/>
    <property type="evidence" value="ECO:0007669"/>
    <property type="project" value="UniProtKB-KW"/>
</dbReference>
<feature type="domain" description="Acylphosphatase-like" evidence="10">
    <location>
        <begin position="2"/>
        <end position="86"/>
    </location>
</feature>
<dbReference type="InterPro" id="IPR051060">
    <property type="entry name" value="Carbamoyltrans_HypF-like"/>
</dbReference>
<dbReference type="GO" id="GO:0051604">
    <property type="term" value="P:protein maturation"/>
    <property type="evidence" value="ECO:0007669"/>
    <property type="project" value="TreeGrafter"/>
</dbReference>
<keyword evidence="6" id="KW-0862">Zinc</keyword>
<evidence type="ECO:0000256" key="1">
    <source>
        <dbReference type="ARBA" id="ARBA00004711"/>
    </source>
</evidence>